<evidence type="ECO:0000313" key="2">
    <source>
        <dbReference type="EMBL" id="KAF7491904.1"/>
    </source>
</evidence>
<reference evidence="2" key="3">
    <citation type="submission" date="2020-01" db="EMBL/GenBank/DDBJ databases">
        <authorList>
            <person name="Korhonen P.K.K."/>
            <person name="Guangxu M.G."/>
            <person name="Wang T.W."/>
            <person name="Stroehlein A.J.S."/>
            <person name="Young N.D."/>
            <person name="Ang C.-S.A."/>
            <person name="Fernando D.W.F."/>
            <person name="Lu H.L."/>
            <person name="Taylor S.T."/>
            <person name="Ehtesham M.E.M."/>
            <person name="Najaraj S.H.N."/>
            <person name="Harsha G.H.G."/>
            <person name="Madugundu A.M."/>
            <person name="Renuse S.R."/>
            <person name="Holt D.H."/>
            <person name="Pandey A.P."/>
            <person name="Papenfuss A.P."/>
            <person name="Gasser R.B.G."/>
            <person name="Fischer K.F."/>
        </authorList>
    </citation>
    <scope>NUCLEOTIDE SEQUENCE</scope>
    <source>
        <strain evidence="2">SSS_KF_BRIS2020</strain>
    </source>
</reference>
<gene>
    <name evidence="3" type="ORF">QR98_0011390</name>
    <name evidence="2" type="ORF">SSS_6277</name>
</gene>
<reference evidence="5" key="2">
    <citation type="journal article" date="2020" name="PLoS Negl. Trop. Dis.">
        <title>High-quality nuclear genome for Sarcoptes scabiei-A critical resource for a neglected parasite.</title>
        <authorList>
            <person name="Korhonen P.K."/>
            <person name="Gasser R.B."/>
            <person name="Ma G."/>
            <person name="Wang T."/>
            <person name="Stroehlein A.J."/>
            <person name="Young N.D."/>
            <person name="Ang C.S."/>
            <person name="Fernando D.D."/>
            <person name="Lu H.C."/>
            <person name="Taylor S."/>
            <person name="Reynolds S.L."/>
            <person name="Mofiz E."/>
            <person name="Najaraj S.H."/>
            <person name="Gowda H."/>
            <person name="Madugundu A."/>
            <person name="Renuse S."/>
            <person name="Holt D."/>
            <person name="Pandey A."/>
            <person name="Papenfuss A.T."/>
            <person name="Fischer K."/>
        </authorList>
    </citation>
    <scope>NUCLEOTIDE SEQUENCE [LARGE SCALE GENOMIC DNA]</scope>
</reference>
<evidence type="ECO:0000256" key="1">
    <source>
        <dbReference type="SAM" id="SignalP"/>
    </source>
</evidence>
<evidence type="ECO:0000313" key="4">
    <source>
        <dbReference type="EnsemblMetazoa" id="KAF7491904.1"/>
    </source>
</evidence>
<dbReference type="EnsemblMetazoa" id="SSS_6277s_mrna">
    <property type="protein sequence ID" value="KAF7491904.1"/>
    <property type="gene ID" value="SSS_6277"/>
</dbReference>
<dbReference type="EMBL" id="WVUK01000058">
    <property type="protein sequence ID" value="KAF7491904.1"/>
    <property type="molecule type" value="Genomic_DNA"/>
</dbReference>
<evidence type="ECO:0000313" key="3">
    <source>
        <dbReference type="EMBL" id="KPM02721.1"/>
    </source>
</evidence>
<protein>
    <submittedName>
        <fullName evidence="3 4">Uncharacterized protein</fullName>
    </submittedName>
</protein>
<evidence type="ECO:0000313" key="6">
    <source>
        <dbReference type="Proteomes" id="UP000616769"/>
    </source>
</evidence>
<proteinExistence type="predicted"/>
<dbReference type="Proteomes" id="UP000616769">
    <property type="component" value="Unassembled WGS sequence"/>
</dbReference>
<dbReference type="OMA" id="LKIKHVW"/>
<dbReference type="EMBL" id="JXLN01002696">
    <property type="protein sequence ID" value="KPM02721.1"/>
    <property type="molecule type" value="Genomic_DNA"/>
</dbReference>
<sequence length="93" mass="11220">MKLTIWFSLFLILIWNVAMISSYGHHGGHYKHSGHKLKIKHVWKKHYDHDKYGHGYGHGKKYVGHSKRYQKMYHHKGKKYGHKKDYHGHKYHG</sequence>
<accession>A0A131ZVQ5</accession>
<organism evidence="3 6">
    <name type="scientific">Sarcoptes scabiei</name>
    <name type="common">Itch mite</name>
    <name type="synonym">Acarus scabiei</name>
    <dbReference type="NCBI Taxonomy" id="52283"/>
    <lineage>
        <taxon>Eukaryota</taxon>
        <taxon>Metazoa</taxon>
        <taxon>Ecdysozoa</taxon>
        <taxon>Arthropoda</taxon>
        <taxon>Chelicerata</taxon>
        <taxon>Arachnida</taxon>
        <taxon>Acari</taxon>
        <taxon>Acariformes</taxon>
        <taxon>Sarcoptiformes</taxon>
        <taxon>Astigmata</taxon>
        <taxon>Psoroptidia</taxon>
        <taxon>Sarcoptoidea</taxon>
        <taxon>Sarcoptidae</taxon>
        <taxon>Sarcoptinae</taxon>
        <taxon>Sarcoptes</taxon>
    </lineage>
</organism>
<name>A0A131ZVQ5_SARSC</name>
<dbReference type="Proteomes" id="UP000070412">
    <property type="component" value="Unassembled WGS sequence"/>
</dbReference>
<reference evidence="4" key="4">
    <citation type="submission" date="2022-06" db="UniProtKB">
        <authorList>
            <consortium name="EnsemblMetazoa"/>
        </authorList>
    </citation>
    <scope>IDENTIFICATION</scope>
</reference>
<keyword evidence="5" id="KW-1185">Reference proteome</keyword>
<feature type="chain" id="PRO_5007287266" evidence="1">
    <location>
        <begin position="23"/>
        <end position="93"/>
    </location>
</feature>
<evidence type="ECO:0000313" key="5">
    <source>
        <dbReference type="Proteomes" id="UP000070412"/>
    </source>
</evidence>
<reference evidence="3 6" key="1">
    <citation type="journal article" date="2015" name="Parasit. Vectors">
        <title>Draft genome of the scabies mite.</title>
        <authorList>
            <person name="Rider S.D.Jr."/>
            <person name="Morgan M.S."/>
            <person name="Arlian L.G."/>
        </authorList>
    </citation>
    <scope>NUCLEOTIDE SEQUENCE [LARGE SCALE GENOMIC DNA]</scope>
    <source>
        <strain evidence="3">Arlian Lab</strain>
    </source>
</reference>
<feature type="signal peptide" evidence="1">
    <location>
        <begin position="1"/>
        <end position="22"/>
    </location>
</feature>
<keyword evidence="1" id="KW-0732">Signal</keyword>
<dbReference type="AlphaFoldDB" id="A0A131ZVQ5"/>
<dbReference type="VEuPathDB" id="VectorBase:SSCA002967"/>